<comment type="cofactor">
    <cofactor evidence="1">
        <name>FAD</name>
        <dbReference type="ChEBI" id="CHEBI:57692"/>
    </cofactor>
</comment>
<dbReference type="GO" id="GO:0005829">
    <property type="term" value="C:cytosol"/>
    <property type="evidence" value="ECO:0007669"/>
    <property type="project" value="TreeGrafter"/>
</dbReference>
<evidence type="ECO:0000256" key="1">
    <source>
        <dbReference type="ARBA" id="ARBA00001974"/>
    </source>
</evidence>
<evidence type="ECO:0000256" key="8">
    <source>
        <dbReference type="ARBA" id="ARBA00023027"/>
    </source>
</evidence>
<keyword evidence="8" id="KW-0520">NAD</keyword>
<dbReference type="Pfam" id="PF21895">
    <property type="entry name" value="MTHFR_C"/>
    <property type="match status" value="1"/>
</dbReference>
<evidence type="ECO:0000256" key="9">
    <source>
        <dbReference type="ARBA" id="ARBA00034529"/>
    </source>
</evidence>
<keyword evidence="15" id="KW-1185">Reference proteome</keyword>
<protein>
    <recommendedName>
        <fullName evidence="9">methylenetetrahydrofolate reductase (NADH)</fullName>
        <ecNumber evidence="9">1.5.1.54</ecNumber>
    </recommendedName>
</protein>
<evidence type="ECO:0000256" key="4">
    <source>
        <dbReference type="ARBA" id="ARBA00011738"/>
    </source>
</evidence>
<dbReference type="GO" id="GO:0071949">
    <property type="term" value="F:FAD binding"/>
    <property type="evidence" value="ECO:0007669"/>
    <property type="project" value="TreeGrafter"/>
</dbReference>
<comment type="function">
    <text evidence="11">The probable reversibility of the MTHFR reaction in plants suggests that they can metabolize the methyl group of 5,10-methylenetetrahydrofolate to serine, sugars and starch.</text>
</comment>
<dbReference type="CDD" id="cd00537">
    <property type="entry name" value="MTHFR"/>
    <property type="match status" value="1"/>
</dbReference>
<dbReference type="PANTHER" id="PTHR45754">
    <property type="entry name" value="METHYLENETETRAHYDROFOLATE REDUCTASE"/>
    <property type="match status" value="1"/>
</dbReference>
<dbReference type="FunFam" id="3.20.20.220:FF:000005">
    <property type="entry name" value="Methylenetetrahydrofolate reductase"/>
    <property type="match status" value="1"/>
</dbReference>
<dbReference type="Pfam" id="PF02219">
    <property type="entry name" value="MTHFR"/>
    <property type="match status" value="1"/>
</dbReference>
<dbReference type="InterPro" id="IPR053806">
    <property type="entry name" value="MTHFR_C"/>
</dbReference>
<evidence type="ECO:0000256" key="12">
    <source>
        <dbReference type="RuleBase" id="RU004254"/>
    </source>
</evidence>
<comment type="catalytic activity">
    <reaction evidence="10">
        <text>(6S)-5-methyl-5,6,7,8-tetrahydrofolate + NAD(+) = (6R)-5,10-methylene-5,6,7,8-tetrahydrofolate + NADH + H(+)</text>
        <dbReference type="Rhea" id="RHEA:19821"/>
        <dbReference type="ChEBI" id="CHEBI:15378"/>
        <dbReference type="ChEBI" id="CHEBI:15636"/>
        <dbReference type="ChEBI" id="CHEBI:18608"/>
        <dbReference type="ChEBI" id="CHEBI:57540"/>
        <dbReference type="ChEBI" id="CHEBI:57945"/>
        <dbReference type="EC" id="1.5.1.54"/>
    </reaction>
</comment>
<dbReference type="EMBL" id="JALJOS010000002">
    <property type="protein sequence ID" value="KAK9842943.1"/>
    <property type="molecule type" value="Genomic_DNA"/>
</dbReference>
<proteinExistence type="inferred from homology"/>
<evidence type="ECO:0000256" key="7">
    <source>
        <dbReference type="ARBA" id="ARBA00023002"/>
    </source>
</evidence>
<evidence type="ECO:0000256" key="10">
    <source>
        <dbReference type="ARBA" id="ARBA00051201"/>
    </source>
</evidence>
<comment type="caution">
    <text evidence="14">The sequence shown here is derived from an EMBL/GenBank/DDBJ whole genome shotgun (WGS) entry which is preliminary data.</text>
</comment>
<keyword evidence="5" id="KW-0285">Flavoprotein</keyword>
<dbReference type="PANTHER" id="PTHR45754:SF3">
    <property type="entry name" value="METHYLENETETRAHYDROFOLATE REDUCTASE (NADPH)"/>
    <property type="match status" value="1"/>
</dbReference>
<organism evidence="14 15">
    <name type="scientific">Apatococcus lobatus</name>
    <dbReference type="NCBI Taxonomy" id="904363"/>
    <lineage>
        <taxon>Eukaryota</taxon>
        <taxon>Viridiplantae</taxon>
        <taxon>Chlorophyta</taxon>
        <taxon>core chlorophytes</taxon>
        <taxon>Trebouxiophyceae</taxon>
        <taxon>Chlorellales</taxon>
        <taxon>Chlorellaceae</taxon>
        <taxon>Apatococcus</taxon>
    </lineage>
</organism>
<evidence type="ECO:0000256" key="3">
    <source>
        <dbReference type="ARBA" id="ARBA00006743"/>
    </source>
</evidence>
<evidence type="ECO:0000259" key="13">
    <source>
        <dbReference type="Pfam" id="PF21895"/>
    </source>
</evidence>
<evidence type="ECO:0000256" key="5">
    <source>
        <dbReference type="ARBA" id="ARBA00022630"/>
    </source>
</evidence>
<dbReference type="EC" id="1.5.1.54" evidence="9"/>
<comment type="similarity">
    <text evidence="3">Belongs to the methylenetetrahydrofolate reductase family.</text>
</comment>
<dbReference type="InterPro" id="IPR029041">
    <property type="entry name" value="FAD-linked_oxidoreductase-like"/>
</dbReference>
<evidence type="ECO:0000313" key="15">
    <source>
        <dbReference type="Proteomes" id="UP001438707"/>
    </source>
</evidence>
<name>A0AAW1SC41_9CHLO</name>
<reference evidence="14 15" key="1">
    <citation type="journal article" date="2024" name="Nat. Commun.">
        <title>Phylogenomics reveals the evolutionary origins of lichenization in chlorophyte algae.</title>
        <authorList>
            <person name="Puginier C."/>
            <person name="Libourel C."/>
            <person name="Otte J."/>
            <person name="Skaloud P."/>
            <person name="Haon M."/>
            <person name="Grisel S."/>
            <person name="Petersen M."/>
            <person name="Berrin J.G."/>
            <person name="Delaux P.M."/>
            <person name="Dal Grande F."/>
            <person name="Keller J."/>
        </authorList>
    </citation>
    <scope>NUCLEOTIDE SEQUENCE [LARGE SCALE GENOMIC DNA]</scope>
    <source>
        <strain evidence="14 15">SAG 2145</strain>
    </source>
</reference>
<dbReference type="Proteomes" id="UP001438707">
    <property type="component" value="Unassembled WGS sequence"/>
</dbReference>
<keyword evidence="7" id="KW-0560">Oxidoreductase</keyword>
<dbReference type="NCBIfam" id="TIGR00677">
    <property type="entry name" value="fadh2_euk"/>
    <property type="match status" value="1"/>
</dbReference>
<comment type="pathway">
    <text evidence="2 12">One-carbon metabolism; tetrahydrofolate interconversion.</text>
</comment>
<gene>
    <name evidence="14" type="ORF">WJX74_004685</name>
</gene>
<accession>A0AAW1SC41</accession>
<dbReference type="AlphaFoldDB" id="A0AAW1SC41"/>
<dbReference type="SUPFAM" id="SSF51730">
    <property type="entry name" value="FAD-linked oxidoreductase"/>
    <property type="match status" value="1"/>
</dbReference>
<feature type="domain" description="MTHFR SAM-binding regulatory" evidence="13">
    <location>
        <begin position="310"/>
        <end position="587"/>
    </location>
</feature>
<dbReference type="Gene3D" id="3.20.20.220">
    <property type="match status" value="1"/>
</dbReference>
<dbReference type="GO" id="GO:0009086">
    <property type="term" value="P:methionine biosynthetic process"/>
    <property type="evidence" value="ECO:0007669"/>
    <property type="project" value="TreeGrafter"/>
</dbReference>
<comment type="subunit">
    <text evidence="4">Homodimer.</text>
</comment>
<dbReference type="GO" id="GO:0035999">
    <property type="term" value="P:tetrahydrofolate interconversion"/>
    <property type="evidence" value="ECO:0007669"/>
    <property type="project" value="TreeGrafter"/>
</dbReference>
<dbReference type="InterPro" id="IPR004621">
    <property type="entry name" value="Fadh2_euk"/>
</dbReference>
<evidence type="ECO:0000256" key="11">
    <source>
        <dbReference type="ARBA" id="ARBA00053514"/>
    </source>
</evidence>
<evidence type="ECO:0000313" key="14">
    <source>
        <dbReference type="EMBL" id="KAK9842943.1"/>
    </source>
</evidence>
<sequence length="595" mass="66995">MKIIDKMNAAMAQGRPFFSFEFFPPRTDEGVQNLFERQDRMASYGPTFCDITWGAGGSTQDLTLDIAKKMQNMVCVETMMHLTCTNMPQSDLEAAMQRLKEDGIQNILALRGDPPKGQEEFKAVEGGFSCALDLVKYIRREFGDHFGVCVAGYPEAHPDNIVDDPEDMKKNYWKELEYLHEKCKAGAELIITQLFYDVEVFLKFVKDCRQIGITVPIIPGMMPIMTYGGFKRMTTFCKTKVPKEVSDALESVKDNEEAVKQYGIQLGTDMCKRILDSGVPGLHMYTLNLERSAVAILENLGLINKSKMSRDLPWRAGAGRRRSESVRPIFWSNRPKSYLNRTNDWDRFPEGRWANASSPAYGALSDHQTMRRHAGEKRQEKVKAAWGTTLSSPSDVSDVFVKYASGEIDVLPWNEMESLHSETGTIKNEIVALNKADYLTINSQPRVNGTPSSDPSVGWGGDHGYVYQKAYVEFFASPEAFKSLQGRLDKRPSITYMAVNQAGDVHANITPQDVNAVTWGVFPAKEVIQPTVVDPQSFNVWKDEAFQLWTSEWGSLYEEGSKSRKVIDKVASTYFLVSVVDNDYINGNLYQAFGI</sequence>
<evidence type="ECO:0000256" key="6">
    <source>
        <dbReference type="ARBA" id="ARBA00022827"/>
    </source>
</evidence>
<dbReference type="GO" id="GO:0106312">
    <property type="term" value="F:methylenetetrahydrofolate reductase (NADH) activity"/>
    <property type="evidence" value="ECO:0007669"/>
    <property type="project" value="UniProtKB-EC"/>
</dbReference>
<keyword evidence="6" id="KW-0274">FAD</keyword>
<dbReference type="InterPro" id="IPR003171">
    <property type="entry name" value="Mehydrof_redctse-like"/>
</dbReference>
<evidence type="ECO:0000256" key="2">
    <source>
        <dbReference type="ARBA" id="ARBA00004777"/>
    </source>
</evidence>